<evidence type="ECO:0000256" key="1">
    <source>
        <dbReference type="SAM" id="MobiDB-lite"/>
    </source>
</evidence>
<dbReference type="AlphaFoldDB" id="A0A2N5UDD5"/>
<organism evidence="2 3">
    <name type="scientific">Puccinia coronata f. sp. avenae</name>
    <dbReference type="NCBI Taxonomy" id="200324"/>
    <lineage>
        <taxon>Eukaryota</taxon>
        <taxon>Fungi</taxon>
        <taxon>Dikarya</taxon>
        <taxon>Basidiomycota</taxon>
        <taxon>Pucciniomycotina</taxon>
        <taxon>Pucciniomycetes</taxon>
        <taxon>Pucciniales</taxon>
        <taxon>Pucciniaceae</taxon>
        <taxon>Puccinia</taxon>
    </lineage>
</organism>
<proteinExistence type="predicted"/>
<evidence type="ECO:0000313" key="3">
    <source>
        <dbReference type="Proteomes" id="UP000235392"/>
    </source>
</evidence>
<reference evidence="2 3" key="1">
    <citation type="submission" date="2017-11" db="EMBL/GenBank/DDBJ databases">
        <title>De novo assembly and phasing of dikaryotic genomes from two isolates of Puccinia coronata f. sp. avenae, the causal agent of oat crown rust.</title>
        <authorList>
            <person name="Miller M.E."/>
            <person name="Zhang Y."/>
            <person name="Omidvar V."/>
            <person name="Sperschneider J."/>
            <person name="Schwessinger B."/>
            <person name="Raley C."/>
            <person name="Palmer J.M."/>
            <person name="Garnica D."/>
            <person name="Upadhyaya N."/>
            <person name="Rathjen J."/>
            <person name="Taylor J.M."/>
            <person name="Park R.F."/>
            <person name="Dodds P.N."/>
            <person name="Hirsch C.D."/>
            <person name="Kianian S.F."/>
            <person name="Figueroa M."/>
        </authorList>
    </citation>
    <scope>NUCLEOTIDE SEQUENCE [LARGE SCALE GENOMIC DNA]</scope>
    <source>
        <strain evidence="2">12SD80</strain>
    </source>
</reference>
<dbReference type="EMBL" id="PGCI01000172">
    <property type="protein sequence ID" value="PLW35759.1"/>
    <property type="molecule type" value="Genomic_DNA"/>
</dbReference>
<feature type="region of interest" description="Disordered" evidence="1">
    <location>
        <begin position="201"/>
        <end position="221"/>
    </location>
</feature>
<sequence length="221" mass="24406">MYAGTLLFGAGVVPVLVDICKNSHPNQIGTVIKDASNLDGLLYGFTSAFSLFNRVNGLKVFVNRIKEESLVIKPIETVTVLLRSEAAFQQQDDLTNALYGMLVAYLVDTATHKLFPSDCFINEFQVQGGLSILQFNSPDPQGRFEELADMLGSGNNLPTRGQLIKKLERTNTLLGRAKSFGALAHEKFCIKYQTKPILVQPSTSRPAELPGYRQRDPDPQD</sequence>
<protein>
    <submittedName>
        <fullName evidence="2">Uncharacterized protein</fullName>
    </submittedName>
</protein>
<evidence type="ECO:0000313" key="2">
    <source>
        <dbReference type="EMBL" id="PLW35759.1"/>
    </source>
</evidence>
<name>A0A2N5UDD5_9BASI</name>
<accession>A0A2N5UDD5</accession>
<dbReference type="Proteomes" id="UP000235392">
    <property type="component" value="Unassembled WGS sequence"/>
</dbReference>
<gene>
    <name evidence="2" type="ORF">PCASD_20641</name>
</gene>
<comment type="caution">
    <text evidence="2">The sequence shown here is derived from an EMBL/GenBank/DDBJ whole genome shotgun (WGS) entry which is preliminary data.</text>
</comment>